<dbReference type="RefSeq" id="WP_184996200.1">
    <property type="nucleotide sequence ID" value="NZ_BOMK01000071.1"/>
</dbReference>
<dbReference type="PIRSF" id="PIRSF000137">
    <property type="entry name" value="Alcohol_oxidase"/>
    <property type="match status" value="1"/>
</dbReference>
<dbReference type="InterPro" id="IPR036188">
    <property type="entry name" value="FAD/NAD-bd_sf"/>
</dbReference>
<dbReference type="PANTHER" id="PTHR11552">
    <property type="entry name" value="GLUCOSE-METHANOL-CHOLINE GMC OXIDOREDUCTASE"/>
    <property type="match status" value="1"/>
</dbReference>
<gene>
    <name evidence="8" type="ORF">BJ971_005643</name>
</gene>
<feature type="binding site" evidence="5">
    <location>
        <position position="283"/>
    </location>
    <ligand>
        <name>FAD</name>
        <dbReference type="ChEBI" id="CHEBI:57692"/>
    </ligand>
</feature>
<dbReference type="GO" id="GO:0050660">
    <property type="term" value="F:flavin adenine dinucleotide binding"/>
    <property type="evidence" value="ECO:0007669"/>
    <property type="project" value="InterPro"/>
</dbReference>
<dbReference type="InterPro" id="IPR012132">
    <property type="entry name" value="GMC_OxRdtase"/>
</dbReference>
<dbReference type="InterPro" id="IPR006311">
    <property type="entry name" value="TAT_signal"/>
</dbReference>
<evidence type="ECO:0000259" key="7">
    <source>
        <dbReference type="PROSITE" id="PS00623"/>
    </source>
</evidence>
<evidence type="ECO:0000256" key="4">
    <source>
        <dbReference type="ARBA" id="ARBA00022827"/>
    </source>
</evidence>
<dbReference type="InterPro" id="IPR007867">
    <property type="entry name" value="GMC_OxRtase_C"/>
</dbReference>
<feature type="binding site" evidence="5">
    <location>
        <position position="509"/>
    </location>
    <ligand>
        <name>substrate</name>
    </ligand>
</feature>
<dbReference type="PANTHER" id="PTHR11552:SF147">
    <property type="entry name" value="CHOLINE DEHYDROGENASE, MITOCHONDRIAL"/>
    <property type="match status" value="1"/>
</dbReference>
<sequence>METHEKLDRLELALIAGRISRRTFIAGALATGLVAAEAVPALASDLDAMRAAQARRVASLKRSYDYVVVGAGSAGCALVGTLATKEPSARILLIEAGDWDTAPSVQDPRLWFTNLGTVRDWGDVSIPSPGVNNRAIPEHTGRVVGGGSSINATIWARPFKADLDHWAAETGDSRWGYRHSLKIFKVAEDWQGTPNPAFRGTGGPVWVQPAADPLPMATAALDGFREVGLPVVDDLNGERELTGNGFGYMNQIIKDGRRQSIARAFLYPVLIRENVTVLVNTQVNRVLLRGDRAVGVECVKDGKVVSFGVGREVVLSAGGFNTPKILMLSGVGHEKELRAAHVPVRVHSPEVGKNVQDHILHGGCLYEAPEAFEYRNSAANVSGYYKTDSRLELPDVSIVQIEIPYASEVIAEQYPAPPNTWALCAGLVAPKSRGTVRLRSSDPADRPIVDMRFLSHPDDVTALARSIEIARSVAASAAMRPFVVREVAPGRDLEGDELIRFIRDGATTYFHSSGACRMGRDDRAVVDAELRVNGVRNLRIADSTVMPRIVAVPTMPACVLIGLRMAEILTGHRRHAAR</sequence>
<dbReference type="PROSITE" id="PS51318">
    <property type="entry name" value="TAT"/>
    <property type="match status" value="1"/>
</dbReference>
<evidence type="ECO:0000256" key="1">
    <source>
        <dbReference type="ARBA" id="ARBA00001974"/>
    </source>
</evidence>
<evidence type="ECO:0000256" key="2">
    <source>
        <dbReference type="ARBA" id="ARBA00010790"/>
    </source>
</evidence>
<accession>A0A7W7I283</accession>
<feature type="binding site" evidence="5">
    <location>
        <position position="143"/>
    </location>
    <ligand>
        <name>FAD</name>
        <dbReference type="ChEBI" id="CHEBI:57692"/>
    </ligand>
</feature>
<dbReference type="EC" id="1.1.99.1" evidence="8"/>
<dbReference type="InterPro" id="IPR000172">
    <property type="entry name" value="GMC_OxRdtase_N"/>
</dbReference>
<dbReference type="Gene3D" id="3.50.50.60">
    <property type="entry name" value="FAD/NAD(P)-binding domain"/>
    <property type="match status" value="1"/>
</dbReference>
<dbReference type="AlphaFoldDB" id="A0A7W7I283"/>
<reference evidence="8 9" key="1">
    <citation type="submission" date="2020-08" db="EMBL/GenBank/DDBJ databases">
        <title>Sequencing the genomes of 1000 actinobacteria strains.</title>
        <authorList>
            <person name="Klenk H.-P."/>
        </authorList>
    </citation>
    <scope>NUCLEOTIDE SEQUENCE [LARGE SCALE GENOMIC DNA]</scope>
    <source>
        <strain evidence="8 9">DSM 43149</strain>
    </source>
</reference>
<name>A0A7W7I283_9ACTN</name>
<evidence type="ECO:0000256" key="5">
    <source>
        <dbReference type="PIRSR" id="PIRSR000137-2"/>
    </source>
</evidence>
<comment type="cofactor">
    <cofactor evidence="1 5">
        <name>FAD</name>
        <dbReference type="ChEBI" id="CHEBI:57692"/>
    </cofactor>
</comment>
<dbReference type="Gene3D" id="3.30.560.10">
    <property type="entry name" value="Glucose Oxidase, domain 3"/>
    <property type="match status" value="1"/>
</dbReference>
<comment type="caution">
    <text evidence="8">The sequence shown here is derived from an EMBL/GenBank/DDBJ whole genome shotgun (WGS) entry which is preliminary data.</text>
</comment>
<evidence type="ECO:0000256" key="3">
    <source>
        <dbReference type="ARBA" id="ARBA00022630"/>
    </source>
</evidence>
<organism evidence="8 9">
    <name type="scientific">Actinoplanes digitatis</name>
    <dbReference type="NCBI Taxonomy" id="1868"/>
    <lineage>
        <taxon>Bacteria</taxon>
        <taxon>Bacillati</taxon>
        <taxon>Actinomycetota</taxon>
        <taxon>Actinomycetes</taxon>
        <taxon>Micromonosporales</taxon>
        <taxon>Micromonosporaceae</taxon>
        <taxon>Actinoplanes</taxon>
    </lineage>
</organism>
<keyword evidence="3 6" id="KW-0285">Flavoprotein</keyword>
<protein>
    <submittedName>
        <fullName evidence="8">Choline dehydrogenase</fullName>
        <ecNumber evidence="8">1.1.99.1</ecNumber>
    </submittedName>
</protein>
<dbReference type="GO" id="GO:0008812">
    <property type="term" value="F:choline dehydrogenase activity"/>
    <property type="evidence" value="ECO:0007669"/>
    <property type="project" value="UniProtKB-EC"/>
</dbReference>
<dbReference type="PROSITE" id="PS00623">
    <property type="entry name" value="GMC_OXRED_1"/>
    <property type="match status" value="1"/>
</dbReference>
<dbReference type="Pfam" id="PF05199">
    <property type="entry name" value="GMC_oxred_C"/>
    <property type="match status" value="1"/>
</dbReference>
<evidence type="ECO:0000256" key="6">
    <source>
        <dbReference type="RuleBase" id="RU003968"/>
    </source>
</evidence>
<dbReference type="EMBL" id="JACHNH010000001">
    <property type="protein sequence ID" value="MBB4765087.1"/>
    <property type="molecule type" value="Genomic_DNA"/>
</dbReference>
<evidence type="ECO:0000313" key="9">
    <source>
        <dbReference type="Proteomes" id="UP000578112"/>
    </source>
</evidence>
<feature type="domain" description="Glucose-methanol-choline oxidoreductase N-terminal" evidence="7">
    <location>
        <begin position="141"/>
        <end position="164"/>
    </location>
</feature>
<keyword evidence="4 5" id="KW-0274">FAD</keyword>
<evidence type="ECO:0000313" key="8">
    <source>
        <dbReference type="EMBL" id="MBB4765087.1"/>
    </source>
</evidence>
<dbReference type="Pfam" id="PF00732">
    <property type="entry name" value="GMC_oxred_N"/>
    <property type="match status" value="1"/>
</dbReference>
<dbReference type="SUPFAM" id="SSF51905">
    <property type="entry name" value="FAD/NAD(P)-binding domain"/>
    <property type="match status" value="1"/>
</dbReference>
<dbReference type="SUPFAM" id="SSF54373">
    <property type="entry name" value="FAD-linked reductases, C-terminal domain"/>
    <property type="match status" value="1"/>
</dbReference>
<comment type="similarity">
    <text evidence="2 6">Belongs to the GMC oxidoreductase family.</text>
</comment>
<proteinExistence type="inferred from homology"/>
<keyword evidence="8" id="KW-0560">Oxidoreductase</keyword>
<keyword evidence="9" id="KW-1185">Reference proteome</keyword>
<dbReference type="Proteomes" id="UP000578112">
    <property type="component" value="Unassembled WGS sequence"/>
</dbReference>